<dbReference type="Pfam" id="PF14226">
    <property type="entry name" value="DIOX_N"/>
    <property type="match status" value="1"/>
</dbReference>
<accession>A0A3S3NEP9</accession>
<dbReference type="AlphaFoldDB" id="A0A3S3NEP9"/>
<dbReference type="InterPro" id="IPR026992">
    <property type="entry name" value="DIOX_N"/>
</dbReference>
<reference evidence="4 5" key="1">
    <citation type="journal article" date="2019" name="Nat. Plants">
        <title>Stout camphor tree genome fills gaps in understanding of flowering plant genome evolution.</title>
        <authorList>
            <person name="Chaw S.M."/>
            <person name="Liu Y.C."/>
            <person name="Wu Y.W."/>
            <person name="Wang H.Y."/>
            <person name="Lin C.I."/>
            <person name="Wu C.S."/>
            <person name="Ke H.M."/>
            <person name="Chang L.Y."/>
            <person name="Hsu C.Y."/>
            <person name="Yang H.T."/>
            <person name="Sudianto E."/>
            <person name="Hsu M.H."/>
            <person name="Wu K.P."/>
            <person name="Wang L.N."/>
            <person name="Leebens-Mack J.H."/>
            <person name="Tsai I.J."/>
        </authorList>
    </citation>
    <scope>NUCLEOTIDE SEQUENCE [LARGE SCALE GENOMIC DNA]</scope>
    <source>
        <strain evidence="5">cv. Chaw 1501</strain>
        <tissue evidence="4">Young leaves</tissue>
    </source>
</reference>
<feature type="domain" description="Non-haem dioxygenase N-terminal" evidence="3">
    <location>
        <begin position="104"/>
        <end position="152"/>
    </location>
</feature>
<gene>
    <name evidence="4" type="ORF">CKAN_02731200</name>
</gene>
<comment type="caution">
    <text evidence="4">The sequence shown here is derived from an EMBL/GenBank/DDBJ whole genome shotgun (WGS) entry which is preliminary data.</text>
</comment>
<protein>
    <submittedName>
        <fullName evidence="4">Protein DOWNY MILDEW RESISTANCE 6-like protein</fullName>
    </submittedName>
</protein>
<dbReference type="Gene3D" id="2.60.120.330">
    <property type="entry name" value="B-lactam Antibiotic, Isopenicillin N Synthase, Chain"/>
    <property type="match status" value="1"/>
</dbReference>
<dbReference type="SUPFAM" id="SSF51197">
    <property type="entry name" value="Clavaminate synthase-like"/>
    <property type="match status" value="1"/>
</dbReference>
<evidence type="ECO:0000313" key="5">
    <source>
        <dbReference type="Proteomes" id="UP000283530"/>
    </source>
</evidence>
<dbReference type="Proteomes" id="UP000283530">
    <property type="component" value="Unassembled WGS sequence"/>
</dbReference>
<dbReference type="InterPro" id="IPR027443">
    <property type="entry name" value="IPNS-like_sf"/>
</dbReference>
<name>A0A3S3NEP9_9MAGN</name>
<keyword evidence="5" id="KW-1185">Reference proteome</keyword>
<evidence type="ECO:0000313" key="4">
    <source>
        <dbReference type="EMBL" id="RWR97850.1"/>
    </source>
</evidence>
<proteinExistence type="predicted"/>
<keyword evidence="1" id="KW-0479">Metal-binding</keyword>
<dbReference type="STRING" id="337451.A0A3S3NEP9"/>
<dbReference type="OrthoDB" id="10526861at2759"/>
<dbReference type="GO" id="GO:0046872">
    <property type="term" value="F:metal ion binding"/>
    <property type="evidence" value="ECO:0007669"/>
    <property type="project" value="UniProtKB-KW"/>
</dbReference>
<evidence type="ECO:0000256" key="2">
    <source>
        <dbReference type="ARBA" id="ARBA00023004"/>
    </source>
</evidence>
<evidence type="ECO:0000256" key="1">
    <source>
        <dbReference type="ARBA" id="ARBA00022723"/>
    </source>
</evidence>
<sequence>MVSSPAMPILAGRMLPSSLSVLENDTNKDLKHMLDTVPEIQSIPPEFILPVEKRPSSVHQGWILVIELGGLDGSNSERMLNSEFELNLSANPPKTYFETEEGVITNHGVKQCLMKELIRVLEDFYSLPWEQKVKYVSDDVTSRPVRYGTSLYTTCATLAILWKVIYNTGQLILSVTAKLFLEEMRLLALNIAEAVSQGLGLERDHIEKAFGQGWQIMAANF</sequence>
<evidence type="ECO:0000259" key="3">
    <source>
        <dbReference type="Pfam" id="PF14226"/>
    </source>
</evidence>
<organism evidence="4 5">
    <name type="scientific">Cinnamomum micranthum f. kanehirae</name>
    <dbReference type="NCBI Taxonomy" id="337451"/>
    <lineage>
        <taxon>Eukaryota</taxon>
        <taxon>Viridiplantae</taxon>
        <taxon>Streptophyta</taxon>
        <taxon>Embryophyta</taxon>
        <taxon>Tracheophyta</taxon>
        <taxon>Spermatophyta</taxon>
        <taxon>Magnoliopsida</taxon>
        <taxon>Magnoliidae</taxon>
        <taxon>Laurales</taxon>
        <taxon>Lauraceae</taxon>
        <taxon>Cinnamomum</taxon>
    </lineage>
</organism>
<keyword evidence="2" id="KW-0408">Iron</keyword>
<dbReference type="EMBL" id="QPKB01000117">
    <property type="protein sequence ID" value="RWR97850.1"/>
    <property type="molecule type" value="Genomic_DNA"/>
</dbReference>